<name>M2TAH0_9SPHN</name>
<dbReference type="PANTHER" id="PTHR43706">
    <property type="entry name" value="NADH DEHYDROGENASE"/>
    <property type="match status" value="1"/>
</dbReference>
<dbReference type="PRINTS" id="PR00368">
    <property type="entry name" value="FADPNR"/>
</dbReference>
<evidence type="ECO:0000256" key="4">
    <source>
        <dbReference type="ARBA" id="ARBA00022827"/>
    </source>
</evidence>
<dbReference type="Pfam" id="PF07992">
    <property type="entry name" value="Pyr_redox_2"/>
    <property type="match status" value="1"/>
</dbReference>
<comment type="caution">
    <text evidence="11">The sequence shown here is derived from an EMBL/GenBank/DDBJ whole genome shotgun (WGS) entry which is preliminary data.</text>
</comment>
<evidence type="ECO:0000256" key="7">
    <source>
        <dbReference type="ARBA" id="ARBA00023027"/>
    </source>
</evidence>
<dbReference type="SUPFAM" id="SSF51905">
    <property type="entry name" value="FAD/NAD(P)-binding domain"/>
    <property type="match status" value="2"/>
</dbReference>
<dbReference type="InterPro" id="IPR023753">
    <property type="entry name" value="FAD/NAD-binding_dom"/>
</dbReference>
<evidence type="ECO:0000256" key="8">
    <source>
        <dbReference type="ARBA" id="ARBA00047599"/>
    </source>
</evidence>
<evidence type="ECO:0000256" key="1">
    <source>
        <dbReference type="ARBA" id="ARBA00005272"/>
    </source>
</evidence>
<evidence type="ECO:0000259" key="9">
    <source>
        <dbReference type="Pfam" id="PF07992"/>
    </source>
</evidence>
<organism evidence="11 12">
    <name type="scientific">Pacificimonas flava</name>
    <dbReference type="NCBI Taxonomy" id="1234595"/>
    <lineage>
        <taxon>Bacteria</taxon>
        <taxon>Pseudomonadati</taxon>
        <taxon>Pseudomonadota</taxon>
        <taxon>Alphaproteobacteria</taxon>
        <taxon>Sphingomonadales</taxon>
        <taxon>Sphingosinicellaceae</taxon>
        <taxon>Pacificimonas</taxon>
    </lineage>
</organism>
<evidence type="ECO:0000256" key="3">
    <source>
        <dbReference type="ARBA" id="ARBA00022630"/>
    </source>
</evidence>
<dbReference type="Pfam" id="PF22366">
    <property type="entry name" value="NDH2_C"/>
    <property type="match status" value="1"/>
</dbReference>
<dbReference type="GO" id="GO:0050136">
    <property type="term" value="F:NADH dehydrogenase (quinone) (non-electrogenic) activity"/>
    <property type="evidence" value="ECO:0007669"/>
    <property type="project" value="UniProtKB-EC"/>
</dbReference>
<gene>
    <name evidence="11" type="ORF">C725_0561</name>
</gene>
<evidence type="ECO:0000256" key="5">
    <source>
        <dbReference type="ARBA" id="ARBA00022946"/>
    </source>
</evidence>
<accession>M2TAH0</accession>
<dbReference type="Gene3D" id="3.50.50.100">
    <property type="match status" value="1"/>
</dbReference>
<keyword evidence="7" id="KW-0520">NAD</keyword>
<evidence type="ECO:0000259" key="10">
    <source>
        <dbReference type="Pfam" id="PF22366"/>
    </source>
</evidence>
<evidence type="ECO:0000256" key="6">
    <source>
        <dbReference type="ARBA" id="ARBA00023002"/>
    </source>
</evidence>
<comment type="catalytic activity">
    <reaction evidence="8">
        <text>a quinone + NADH + H(+) = a quinol + NAD(+)</text>
        <dbReference type="Rhea" id="RHEA:46160"/>
        <dbReference type="ChEBI" id="CHEBI:15378"/>
        <dbReference type="ChEBI" id="CHEBI:24646"/>
        <dbReference type="ChEBI" id="CHEBI:57540"/>
        <dbReference type="ChEBI" id="CHEBI:57945"/>
        <dbReference type="ChEBI" id="CHEBI:132124"/>
        <dbReference type="EC" id="1.6.5.9"/>
    </reaction>
</comment>
<feature type="domain" description="FAD/NAD(P)-binding" evidence="9">
    <location>
        <begin position="7"/>
        <end position="324"/>
    </location>
</feature>
<evidence type="ECO:0000313" key="12">
    <source>
        <dbReference type="Proteomes" id="UP000011717"/>
    </source>
</evidence>
<reference evidence="11 12" key="1">
    <citation type="journal article" date="2013" name="Genome Announc.">
        <title>Draft Genome Sequence of Strain JLT2015T, Belonging to the Family Sphingomonadaceae of the Alphaproteobacteria.</title>
        <authorList>
            <person name="Tang K."/>
            <person name="Liu K."/>
            <person name="Li S."/>
            <person name="Jiao N."/>
        </authorList>
    </citation>
    <scope>NUCLEOTIDE SEQUENCE [LARGE SCALE GENOMIC DNA]</scope>
    <source>
        <strain evidence="11 12">JLT2015</strain>
    </source>
</reference>
<dbReference type="InterPro" id="IPR054585">
    <property type="entry name" value="NDH2-like_C"/>
</dbReference>
<dbReference type="AlphaFoldDB" id="M2TAH0"/>
<dbReference type="EC" id="1.6.5.9" evidence="2"/>
<proteinExistence type="inferred from homology"/>
<evidence type="ECO:0000256" key="2">
    <source>
        <dbReference type="ARBA" id="ARBA00012637"/>
    </source>
</evidence>
<dbReference type="PANTHER" id="PTHR43706:SF47">
    <property type="entry name" value="EXTERNAL NADH-UBIQUINONE OXIDOREDUCTASE 1, MITOCHONDRIAL-RELATED"/>
    <property type="match status" value="1"/>
</dbReference>
<sequence>MPADRPRIVIVGSGFGGMAAARALRRVSAKVTLVDRTNHHLFQPLLYQVATAALSPADIATANRVLLRGSSNMRVLMAEVTGIDTATRAVLLRDGRRLPYDYLVLATGAAYSFFGHDEWREHAMVLKSLEDALAIRARLLDAFERAEQSSDPAETRRLLTFAIVGGGPTGVELAGTIAELARTTLARDFTCIDPQGTRVVLCEAGERLLSAFDPALSAYAADALASLGVEVRTGTAVEAIDSTGLMLGEERIDAGAVLWCAGTEARPAARWLGAEAARNGAVQVETDCSVPGHPEIFAIGDVASFDGGEGRPLPGLAPVAKQQGAHVGRLLAARVAGRSEPGAFRYRDHGTMAVIGRARAVARLGGMQLKGFVAWLAWSLVHLLLLVDFRSRLLVYVNWSWAWFTYGRGARLLMRETQAAPHSLPTDEIGIGEP</sequence>
<dbReference type="PRINTS" id="PR00411">
    <property type="entry name" value="PNDRDTASEI"/>
</dbReference>
<dbReference type="Proteomes" id="UP000011717">
    <property type="component" value="Unassembled WGS sequence"/>
</dbReference>
<comment type="similarity">
    <text evidence="1">Belongs to the NADH dehydrogenase family.</text>
</comment>
<dbReference type="InterPro" id="IPR045024">
    <property type="entry name" value="NDH-2"/>
</dbReference>
<keyword evidence="12" id="KW-1185">Reference proteome</keyword>
<keyword evidence="6" id="KW-0560">Oxidoreductase</keyword>
<keyword evidence="3" id="KW-0285">Flavoprotein</keyword>
<dbReference type="EMBL" id="AMRV01000002">
    <property type="protein sequence ID" value="EMD83589.1"/>
    <property type="molecule type" value="Genomic_DNA"/>
</dbReference>
<dbReference type="PATRIC" id="fig|1234595.3.peg.560"/>
<evidence type="ECO:0000313" key="11">
    <source>
        <dbReference type="EMBL" id="EMD83589.1"/>
    </source>
</evidence>
<protein>
    <recommendedName>
        <fullName evidence="2">NADH:ubiquinone reductase (non-electrogenic)</fullName>
        <ecNumber evidence="2">1.6.5.9</ecNumber>
    </recommendedName>
</protein>
<keyword evidence="5" id="KW-0809">Transit peptide</keyword>
<feature type="domain" description="External alternative NADH-ubiquinone oxidoreductase-like C-terminal" evidence="10">
    <location>
        <begin position="350"/>
        <end position="404"/>
    </location>
</feature>
<keyword evidence="4" id="KW-0274">FAD</keyword>
<dbReference type="InterPro" id="IPR036188">
    <property type="entry name" value="FAD/NAD-bd_sf"/>
</dbReference>